<sequence>MTSATVRRAVIAVGLTAALTLLPALSAPAAVADVGDNDIVRLKLTGVTETDTMPEYVEAGDSWVTYLNLYDSKKRFAGDASSRCSAVEATRDHLTAQCTRVLRLKKGEITLHDMITRTNDAPITAKTAIAGGAGIYNDAEGEGYITLTGNRVHFDLHVDD</sequence>
<evidence type="ECO:0008006" key="4">
    <source>
        <dbReference type="Google" id="ProtNLM"/>
    </source>
</evidence>
<organism evidence="2 3">
    <name type="scientific">Streptomyces flaveus</name>
    <dbReference type="NCBI Taxonomy" id="66370"/>
    <lineage>
        <taxon>Bacteria</taxon>
        <taxon>Bacillati</taxon>
        <taxon>Actinomycetota</taxon>
        <taxon>Actinomycetes</taxon>
        <taxon>Kitasatosporales</taxon>
        <taxon>Streptomycetaceae</taxon>
        <taxon>Streptomyces</taxon>
        <taxon>Streptomyces aurantiacus group</taxon>
    </lineage>
</organism>
<accession>A0A917RNF5</accession>
<comment type="caution">
    <text evidence="2">The sequence shown here is derived from an EMBL/GenBank/DDBJ whole genome shotgun (WGS) entry which is preliminary data.</text>
</comment>
<keyword evidence="3" id="KW-1185">Reference proteome</keyword>
<feature type="signal peptide" evidence="1">
    <location>
        <begin position="1"/>
        <end position="32"/>
    </location>
</feature>
<proteinExistence type="predicted"/>
<gene>
    <name evidence="2" type="ORF">GCM10010094_91230</name>
</gene>
<dbReference type="RefSeq" id="WP_189327608.1">
    <property type="nucleotide sequence ID" value="NZ_BMPQ01000055.1"/>
</dbReference>
<feature type="chain" id="PRO_5039434836" description="Secreted protein" evidence="1">
    <location>
        <begin position="33"/>
        <end position="160"/>
    </location>
</feature>
<protein>
    <recommendedName>
        <fullName evidence="4">Secreted protein</fullName>
    </recommendedName>
</protein>
<dbReference type="Gene3D" id="2.40.480.10">
    <property type="entry name" value="Allene oxide cyclase-like"/>
    <property type="match status" value="1"/>
</dbReference>
<reference evidence="2" key="2">
    <citation type="submission" date="2020-09" db="EMBL/GenBank/DDBJ databases">
        <authorList>
            <person name="Sun Q."/>
            <person name="Ohkuma M."/>
        </authorList>
    </citation>
    <scope>NUCLEOTIDE SEQUENCE</scope>
    <source>
        <strain evidence="2">JCM 3035</strain>
    </source>
</reference>
<dbReference type="EMBL" id="BMPQ01000055">
    <property type="protein sequence ID" value="GGL16097.1"/>
    <property type="molecule type" value="Genomic_DNA"/>
</dbReference>
<name>A0A917RNF5_9ACTN</name>
<dbReference type="InterPro" id="IPR044859">
    <property type="entry name" value="Allene_oxi_cyc_Dirigent"/>
</dbReference>
<dbReference type="Proteomes" id="UP000637788">
    <property type="component" value="Unassembled WGS sequence"/>
</dbReference>
<evidence type="ECO:0000313" key="3">
    <source>
        <dbReference type="Proteomes" id="UP000637788"/>
    </source>
</evidence>
<evidence type="ECO:0000256" key="1">
    <source>
        <dbReference type="SAM" id="SignalP"/>
    </source>
</evidence>
<reference evidence="2" key="1">
    <citation type="journal article" date="2014" name="Int. J. Syst. Evol. Microbiol.">
        <title>Complete genome sequence of Corynebacterium casei LMG S-19264T (=DSM 44701T), isolated from a smear-ripened cheese.</title>
        <authorList>
            <consortium name="US DOE Joint Genome Institute (JGI-PGF)"/>
            <person name="Walter F."/>
            <person name="Albersmeier A."/>
            <person name="Kalinowski J."/>
            <person name="Ruckert C."/>
        </authorList>
    </citation>
    <scope>NUCLEOTIDE SEQUENCE</scope>
    <source>
        <strain evidence="2">JCM 3035</strain>
    </source>
</reference>
<keyword evidence="1" id="KW-0732">Signal</keyword>
<evidence type="ECO:0000313" key="2">
    <source>
        <dbReference type="EMBL" id="GGL16097.1"/>
    </source>
</evidence>
<dbReference type="AlphaFoldDB" id="A0A917RNF5"/>